<feature type="transmembrane region" description="Helical" evidence="1">
    <location>
        <begin position="7"/>
        <end position="24"/>
    </location>
</feature>
<proteinExistence type="predicted"/>
<protein>
    <submittedName>
        <fullName evidence="2">Uncharacterized protein</fullName>
    </submittedName>
</protein>
<evidence type="ECO:0000313" key="2">
    <source>
        <dbReference type="EMBL" id="MDH0562850.1"/>
    </source>
</evidence>
<organism evidence="2 3">
    <name type="scientific">Acinetobacter courvalinii</name>
    <dbReference type="NCBI Taxonomy" id="280147"/>
    <lineage>
        <taxon>Bacteria</taxon>
        <taxon>Pseudomonadati</taxon>
        <taxon>Pseudomonadota</taxon>
        <taxon>Gammaproteobacteria</taxon>
        <taxon>Moraxellales</taxon>
        <taxon>Moraxellaceae</taxon>
        <taxon>Acinetobacter</taxon>
    </lineage>
</organism>
<dbReference type="AlphaFoldDB" id="A0AA42I673"/>
<evidence type="ECO:0000256" key="1">
    <source>
        <dbReference type="SAM" id="Phobius"/>
    </source>
</evidence>
<keyword evidence="1" id="KW-0472">Membrane</keyword>
<gene>
    <name evidence="2" type="ORF">N7644_04040</name>
</gene>
<reference evidence="2" key="1">
    <citation type="submission" date="2022-09" db="EMBL/GenBank/DDBJ databases">
        <title>Intensive care unit water sources are persistently colonized with multi-drug resistant bacteria and are the site of extensive horizontal gene transfer of antibiotic resistance genes.</title>
        <authorList>
            <person name="Diorio-Toth L."/>
        </authorList>
    </citation>
    <scope>NUCLEOTIDE SEQUENCE</scope>
    <source>
        <strain evidence="2">GD04005</strain>
    </source>
</reference>
<accession>A0AA42I673</accession>
<keyword evidence="1" id="KW-0812">Transmembrane</keyword>
<keyword evidence="1" id="KW-1133">Transmembrane helix</keyword>
<evidence type="ECO:0000313" key="3">
    <source>
        <dbReference type="Proteomes" id="UP001159329"/>
    </source>
</evidence>
<dbReference type="RefSeq" id="WP_279694505.1">
    <property type="nucleotide sequence ID" value="NZ_JAOEEO010000001.1"/>
</dbReference>
<dbReference type="EMBL" id="JAOEEO010000001">
    <property type="protein sequence ID" value="MDH0562850.1"/>
    <property type="molecule type" value="Genomic_DNA"/>
</dbReference>
<comment type="caution">
    <text evidence="2">The sequence shown here is derived from an EMBL/GenBank/DDBJ whole genome shotgun (WGS) entry which is preliminary data.</text>
</comment>
<name>A0AA42I673_9GAMM</name>
<sequence length="273" mass="31059">MNKQKTFLILAFIIVALVSIVLFIQSQSVVETQRLGNGKQDAIPLENTASTEMKSLNHERETVVNTQALPSTHSSILSFERDLKSLRQRYPDGVLYITLAESNLPKSQKEALAKEFDNLNRYGSFSGGKITHEFSHLDNKRAALKQEKALDFVPTNTDNLLPGMDLTGKWYSGAINEGKYNSLYRLYEGQGEQKLEITEMYLNPNNSSIVEVYKESLNYNINNVPMTIETLKTDNNADIYNVHFNYKDRYYSLSTLNLSRNQVENILTTLTQP</sequence>
<dbReference type="Proteomes" id="UP001159329">
    <property type="component" value="Unassembled WGS sequence"/>
</dbReference>